<dbReference type="Proteomes" id="UP001605036">
    <property type="component" value="Unassembled WGS sequence"/>
</dbReference>
<name>A0ABD1Z6R8_9MARC</name>
<dbReference type="Pfam" id="PF01738">
    <property type="entry name" value="DLH"/>
    <property type="match status" value="1"/>
</dbReference>
<organism evidence="2 3">
    <name type="scientific">Riccia fluitans</name>
    <dbReference type="NCBI Taxonomy" id="41844"/>
    <lineage>
        <taxon>Eukaryota</taxon>
        <taxon>Viridiplantae</taxon>
        <taxon>Streptophyta</taxon>
        <taxon>Embryophyta</taxon>
        <taxon>Marchantiophyta</taxon>
        <taxon>Marchantiopsida</taxon>
        <taxon>Marchantiidae</taxon>
        <taxon>Marchantiales</taxon>
        <taxon>Ricciaceae</taxon>
        <taxon>Riccia</taxon>
    </lineage>
</organism>
<feature type="domain" description="Dienelactone hydrolase" evidence="1">
    <location>
        <begin position="96"/>
        <end position="311"/>
    </location>
</feature>
<keyword evidence="3" id="KW-1185">Reference proteome</keyword>
<proteinExistence type="predicted"/>
<dbReference type="InterPro" id="IPR029058">
    <property type="entry name" value="AB_hydrolase_fold"/>
</dbReference>
<reference evidence="2 3" key="1">
    <citation type="submission" date="2024-09" db="EMBL/GenBank/DDBJ databases">
        <title>Chromosome-scale assembly of Riccia fluitans.</title>
        <authorList>
            <person name="Paukszto L."/>
            <person name="Sawicki J."/>
            <person name="Karawczyk K."/>
            <person name="Piernik-Szablinska J."/>
            <person name="Szczecinska M."/>
            <person name="Mazdziarz M."/>
        </authorList>
    </citation>
    <scope>NUCLEOTIDE SEQUENCE [LARGE SCALE GENOMIC DNA]</scope>
    <source>
        <strain evidence="2">Rf_01</strain>
        <tissue evidence="2">Aerial parts of the thallus</tissue>
    </source>
</reference>
<comment type="caution">
    <text evidence="2">The sequence shown here is derived from an EMBL/GenBank/DDBJ whole genome shotgun (WGS) entry which is preliminary data.</text>
</comment>
<dbReference type="AlphaFoldDB" id="A0ABD1Z6R8"/>
<dbReference type="EMBL" id="JBHFFA010000002">
    <property type="protein sequence ID" value="KAL2642412.1"/>
    <property type="molecule type" value="Genomic_DNA"/>
</dbReference>
<sequence>MVLSLQGRFARDKDATTTRKVKSFFFQAEEYHTDLKGDKGNGKRLRGRVSLDILAFELSKLVFGTKRMAPGDCCRPPPPSKYEGQGVEEKWHGVDVYTTGSPSSSSAVVFICDIYGWEVPQTRYLADRLAASGHYVVVADFLDKDYFCSPNPDDEYEGLPEWLDKHSKPQAIDRASRIIETLRGKGVKKIGVMGNCWGAKITISLLFGDKGVDAAVMNHPSFLTIDEVKAVKVPLAIHAARIDFVTTPEMAKEYEDILASSLQPETRTNSYVKIFEGADHGWTTRYDDNDETACQRAEEAHADTIAFFHKHLHPPAADTVTEI</sequence>
<dbReference type="PANTHER" id="PTHR17630">
    <property type="entry name" value="DIENELACTONE HYDROLASE"/>
    <property type="match status" value="1"/>
</dbReference>
<protein>
    <recommendedName>
        <fullName evidence="1">Dienelactone hydrolase domain-containing protein</fullName>
    </recommendedName>
</protein>
<dbReference type="InterPro" id="IPR002925">
    <property type="entry name" value="Dienelactn_hydro"/>
</dbReference>
<dbReference type="SUPFAM" id="SSF53474">
    <property type="entry name" value="alpha/beta-Hydrolases"/>
    <property type="match status" value="1"/>
</dbReference>
<accession>A0ABD1Z6R8</accession>
<evidence type="ECO:0000259" key="1">
    <source>
        <dbReference type="Pfam" id="PF01738"/>
    </source>
</evidence>
<evidence type="ECO:0000313" key="3">
    <source>
        <dbReference type="Proteomes" id="UP001605036"/>
    </source>
</evidence>
<evidence type="ECO:0000313" key="2">
    <source>
        <dbReference type="EMBL" id="KAL2642412.1"/>
    </source>
</evidence>
<gene>
    <name evidence="2" type="ORF">R1flu_009999</name>
</gene>
<dbReference type="PANTHER" id="PTHR17630:SF102">
    <property type="entry name" value="DIENELACTONE HYDROLASE DOMAIN-CONTAINING PROTEIN"/>
    <property type="match status" value="1"/>
</dbReference>
<dbReference type="Gene3D" id="3.40.50.1820">
    <property type="entry name" value="alpha/beta hydrolase"/>
    <property type="match status" value="1"/>
</dbReference>